<dbReference type="EMBL" id="JAHLQT010028808">
    <property type="protein sequence ID" value="KAG7161807.1"/>
    <property type="molecule type" value="Genomic_DNA"/>
</dbReference>
<protein>
    <submittedName>
        <fullName evidence="2">Uncharacterized protein</fullName>
    </submittedName>
</protein>
<keyword evidence="3" id="KW-1185">Reference proteome</keyword>
<organism evidence="2 3">
    <name type="scientific">Homarus americanus</name>
    <name type="common">American lobster</name>
    <dbReference type="NCBI Taxonomy" id="6706"/>
    <lineage>
        <taxon>Eukaryota</taxon>
        <taxon>Metazoa</taxon>
        <taxon>Ecdysozoa</taxon>
        <taxon>Arthropoda</taxon>
        <taxon>Crustacea</taxon>
        <taxon>Multicrustacea</taxon>
        <taxon>Malacostraca</taxon>
        <taxon>Eumalacostraca</taxon>
        <taxon>Eucarida</taxon>
        <taxon>Decapoda</taxon>
        <taxon>Pleocyemata</taxon>
        <taxon>Astacidea</taxon>
        <taxon>Nephropoidea</taxon>
        <taxon>Nephropidae</taxon>
        <taxon>Homarus</taxon>
    </lineage>
</organism>
<dbReference type="Proteomes" id="UP000747542">
    <property type="component" value="Unassembled WGS sequence"/>
</dbReference>
<comment type="caution">
    <text evidence="2">The sequence shown here is derived from an EMBL/GenBank/DDBJ whole genome shotgun (WGS) entry which is preliminary data.</text>
</comment>
<feature type="transmembrane region" description="Helical" evidence="1">
    <location>
        <begin position="120"/>
        <end position="143"/>
    </location>
</feature>
<keyword evidence="1" id="KW-1133">Transmembrane helix</keyword>
<sequence length="164" mass="17710">MGEDNHNTALLPMALKSSLLKFHLLRVCSGLLVLIIGAVSIGVYEKFLYIPVLTAGLVSLFAGVFGVLATMFRSVALHAGCLGTSILSLWVGRMAYILCLEIVATYPTTNKDAGLVTSDLLLVTMDLVTTTVVVGLQAAVLWVSQKEQRQYFPQRPHAGYPSNL</sequence>
<accession>A0A8J5JNT5</accession>
<name>A0A8J5JNT5_HOMAM</name>
<evidence type="ECO:0000313" key="2">
    <source>
        <dbReference type="EMBL" id="KAG7161807.1"/>
    </source>
</evidence>
<feature type="transmembrane region" description="Helical" evidence="1">
    <location>
        <begin position="50"/>
        <end position="72"/>
    </location>
</feature>
<evidence type="ECO:0000256" key="1">
    <source>
        <dbReference type="SAM" id="Phobius"/>
    </source>
</evidence>
<dbReference type="AlphaFoldDB" id="A0A8J5JNT5"/>
<keyword evidence="1" id="KW-0812">Transmembrane</keyword>
<proteinExistence type="predicted"/>
<feature type="transmembrane region" description="Helical" evidence="1">
    <location>
        <begin position="23"/>
        <end position="44"/>
    </location>
</feature>
<reference evidence="2" key="1">
    <citation type="journal article" date="2021" name="Sci. Adv.">
        <title>The American lobster genome reveals insights on longevity, neural, and immune adaptations.</title>
        <authorList>
            <person name="Polinski J.M."/>
            <person name="Zimin A.V."/>
            <person name="Clark K.F."/>
            <person name="Kohn A.B."/>
            <person name="Sadowski N."/>
            <person name="Timp W."/>
            <person name="Ptitsyn A."/>
            <person name="Khanna P."/>
            <person name="Romanova D.Y."/>
            <person name="Williams P."/>
            <person name="Greenwood S.J."/>
            <person name="Moroz L.L."/>
            <person name="Walt D.R."/>
            <person name="Bodnar A.G."/>
        </authorList>
    </citation>
    <scope>NUCLEOTIDE SEQUENCE</scope>
    <source>
        <strain evidence="2">GMGI-L3</strain>
    </source>
</reference>
<gene>
    <name evidence="2" type="ORF">Hamer_G007459</name>
</gene>
<evidence type="ECO:0000313" key="3">
    <source>
        <dbReference type="Proteomes" id="UP000747542"/>
    </source>
</evidence>
<keyword evidence="1" id="KW-0472">Membrane</keyword>
<feature type="transmembrane region" description="Helical" evidence="1">
    <location>
        <begin position="84"/>
        <end position="108"/>
    </location>
</feature>